<keyword evidence="3 5" id="KW-0949">S-adenosyl-L-methionine</keyword>
<dbReference type="Pfam" id="PF22458">
    <property type="entry name" value="RsmF-B_ferredox"/>
    <property type="match status" value="1"/>
</dbReference>
<keyword evidence="8" id="KW-1185">Reference proteome</keyword>
<feature type="binding site" evidence="5">
    <location>
        <position position="330"/>
    </location>
    <ligand>
        <name>S-adenosyl-L-methionine</name>
        <dbReference type="ChEBI" id="CHEBI:59789"/>
    </ligand>
</feature>
<dbReference type="GO" id="GO:0003723">
    <property type="term" value="F:RNA binding"/>
    <property type="evidence" value="ECO:0007669"/>
    <property type="project" value="UniProtKB-UniRule"/>
</dbReference>
<dbReference type="EMBL" id="STFG01000025">
    <property type="protein sequence ID" value="THT97846.1"/>
    <property type="molecule type" value="Genomic_DNA"/>
</dbReference>
<evidence type="ECO:0000256" key="3">
    <source>
        <dbReference type="ARBA" id="ARBA00022691"/>
    </source>
</evidence>
<dbReference type="PANTHER" id="PTHR22807:SF53">
    <property type="entry name" value="RIBOSOMAL RNA SMALL SUBUNIT METHYLTRANSFERASE B-RELATED"/>
    <property type="match status" value="1"/>
</dbReference>
<keyword evidence="1 5" id="KW-0489">Methyltransferase</keyword>
<evidence type="ECO:0000256" key="5">
    <source>
        <dbReference type="PROSITE-ProRule" id="PRU01023"/>
    </source>
</evidence>
<evidence type="ECO:0000313" key="8">
    <source>
        <dbReference type="Proteomes" id="UP000308917"/>
    </source>
</evidence>
<feature type="binding site" evidence="5">
    <location>
        <position position="283"/>
    </location>
    <ligand>
        <name>S-adenosyl-L-methionine</name>
        <dbReference type="ChEBI" id="CHEBI:59789"/>
    </ligand>
</feature>
<dbReference type="OrthoDB" id="9810297at2"/>
<accession>A0A4S8ETN6</accession>
<feature type="active site" description="Nucleophile" evidence="5">
    <location>
        <position position="383"/>
    </location>
</feature>
<reference evidence="7 8" key="1">
    <citation type="journal article" date="2015" name="Antonie Van Leeuwenhoek">
        <title>Lampropedia puyangensis sp. nov., isolated from symptomatic bark of Populus ? euramericana canker and emended description of Lampropedia hyalina (Ehrenberg 1832) Lee et al. 2004.</title>
        <authorList>
            <person name="Li Y."/>
            <person name="Wang T."/>
            <person name="Piao C.G."/>
            <person name="Wang L.F."/>
            <person name="Tian G.Z."/>
            <person name="Zhu T.H."/>
            <person name="Guo M.W."/>
        </authorList>
    </citation>
    <scope>NUCLEOTIDE SEQUENCE [LARGE SCALE GENOMIC DNA]</scope>
    <source>
        <strain evidence="7 8">2-bin</strain>
    </source>
</reference>
<dbReference type="PANTHER" id="PTHR22807">
    <property type="entry name" value="NOP2 YEAST -RELATED NOL1/NOP2/FMU SUN DOMAIN-CONTAINING"/>
    <property type="match status" value="1"/>
</dbReference>
<dbReference type="PRINTS" id="PR02008">
    <property type="entry name" value="RCMTFAMILY"/>
</dbReference>
<dbReference type="PROSITE" id="PS51686">
    <property type="entry name" value="SAM_MT_RSMB_NOP"/>
    <property type="match status" value="1"/>
</dbReference>
<sequence length="456" mass="49850">MFARYLILATADVLQRLSRFDAPADITLAQFQRENPKLGSRDRHQIANAAFAALRFWPLIQSWLGHSTTPTPANSRSNTAVDERLGLIALALDAQGLLTPPLTSEQHLEILQRAKSWDSAGMHHAWLDACMAKAQTFAAPLTSGLQHNLPEWLAQTLQAQYGDAAFGALAQSLKQTAPLDLRVNLLTHKRNVVLQQLAEQGIVCAATPYSPWGLRLQGKPSLRQNPLMQSGALEVQDEGSQLLALLTGAKRGETVVDFCAGAGGKTLALGAMMRNTGRLYALDNSAHRLDGLQPRLKRSGLNNVHTLVLQSETDERLARLRGKADRVLVDAPCSGLGTLRRHPELAWRNSLRSIEELQQTQRRILDSAASLLKPGGTLVYATCSLLEQENGAVNHVFTQANASSFTPFDWTATLEKHGLTNLQKPGHHAGVPNAIALLPHLHQTDGFYVAAWQKNH</sequence>
<feature type="domain" description="SAM-dependent MTase RsmB/NOP-type" evidence="6">
    <location>
        <begin position="169"/>
        <end position="455"/>
    </location>
</feature>
<comment type="caution">
    <text evidence="7">The sequence shown here is derived from an EMBL/GenBank/DDBJ whole genome shotgun (WGS) entry which is preliminary data.</text>
</comment>
<dbReference type="GO" id="GO:0008173">
    <property type="term" value="F:RNA methyltransferase activity"/>
    <property type="evidence" value="ECO:0007669"/>
    <property type="project" value="InterPro"/>
</dbReference>
<evidence type="ECO:0000313" key="7">
    <source>
        <dbReference type="EMBL" id="THT97846.1"/>
    </source>
</evidence>
<protein>
    <submittedName>
        <fullName evidence="7">RsmB/NOP family class I SAM-dependent RNA methyltransferase</fullName>
    </submittedName>
</protein>
<gene>
    <name evidence="7" type="ORF">E9531_15465</name>
</gene>
<dbReference type="SUPFAM" id="SSF53335">
    <property type="entry name" value="S-adenosyl-L-methionine-dependent methyltransferases"/>
    <property type="match status" value="1"/>
</dbReference>
<keyword evidence="2 5" id="KW-0808">Transferase</keyword>
<dbReference type="Proteomes" id="UP000308917">
    <property type="component" value="Unassembled WGS sequence"/>
</dbReference>
<dbReference type="InterPro" id="IPR023267">
    <property type="entry name" value="RCMT"/>
</dbReference>
<dbReference type="AlphaFoldDB" id="A0A4S8ETN6"/>
<dbReference type="InterPro" id="IPR029063">
    <property type="entry name" value="SAM-dependent_MTases_sf"/>
</dbReference>
<evidence type="ECO:0000259" key="6">
    <source>
        <dbReference type="PROSITE" id="PS51686"/>
    </source>
</evidence>
<keyword evidence="4 5" id="KW-0694">RNA-binding</keyword>
<evidence type="ECO:0000256" key="4">
    <source>
        <dbReference type="ARBA" id="ARBA00022884"/>
    </source>
</evidence>
<dbReference type="InterPro" id="IPR054728">
    <property type="entry name" value="RsmB-like_ferredoxin"/>
</dbReference>
<dbReference type="Gene3D" id="3.40.50.150">
    <property type="entry name" value="Vaccinia Virus protein VP39"/>
    <property type="match status" value="1"/>
</dbReference>
<dbReference type="CDD" id="cd02440">
    <property type="entry name" value="AdoMet_MTases"/>
    <property type="match status" value="1"/>
</dbReference>
<comment type="similarity">
    <text evidence="5">Belongs to the class I-like SAM-binding methyltransferase superfamily. RsmB/NOP family.</text>
</comment>
<dbReference type="RefSeq" id="WP_136574672.1">
    <property type="nucleotide sequence ID" value="NZ_STFG01000025.1"/>
</dbReference>
<dbReference type="GO" id="GO:0001510">
    <property type="term" value="P:RNA methylation"/>
    <property type="evidence" value="ECO:0007669"/>
    <property type="project" value="InterPro"/>
</dbReference>
<evidence type="ECO:0000256" key="2">
    <source>
        <dbReference type="ARBA" id="ARBA00022679"/>
    </source>
</evidence>
<comment type="caution">
    <text evidence="5">Lacks conserved residue(s) required for the propagation of feature annotation.</text>
</comment>
<proteinExistence type="inferred from homology"/>
<organism evidence="7 8">
    <name type="scientific">Lampropedia puyangensis</name>
    <dbReference type="NCBI Taxonomy" id="1330072"/>
    <lineage>
        <taxon>Bacteria</taxon>
        <taxon>Pseudomonadati</taxon>
        <taxon>Pseudomonadota</taxon>
        <taxon>Betaproteobacteria</taxon>
        <taxon>Burkholderiales</taxon>
        <taxon>Comamonadaceae</taxon>
        <taxon>Lampropedia</taxon>
    </lineage>
</organism>
<dbReference type="Pfam" id="PF01189">
    <property type="entry name" value="Methyltr_RsmB-F"/>
    <property type="match status" value="1"/>
</dbReference>
<evidence type="ECO:0000256" key="1">
    <source>
        <dbReference type="ARBA" id="ARBA00022603"/>
    </source>
</evidence>
<dbReference type="InterPro" id="IPR001678">
    <property type="entry name" value="MeTrfase_RsmB-F_NOP2_dom"/>
</dbReference>
<dbReference type="InterPro" id="IPR049560">
    <property type="entry name" value="MeTrfase_RsmB-F_NOP2_cat"/>
</dbReference>
<name>A0A4S8ETN6_9BURK</name>